<name>A0ABS2PG68_9BACL</name>
<protein>
    <submittedName>
        <fullName evidence="1">Uncharacterized protein</fullName>
    </submittedName>
</protein>
<sequence>MDHSADVLGWIEENFIMCEIEIESCPLFPYGRLITDTNGETMIVYWDIVSGQVDYRFP</sequence>
<dbReference type="EMBL" id="JAFBEC010000012">
    <property type="protein sequence ID" value="MBM7634432.1"/>
    <property type="molecule type" value="Genomic_DNA"/>
</dbReference>
<evidence type="ECO:0000313" key="1">
    <source>
        <dbReference type="EMBL" id="MBM7634432.1"/>
    </source>
</evidence>
<proteinExistence type="predicted"/>
<reference evidence="1 2" key="1">
    <citation type="submission" date="2021-01" db="EMBL/GenBank/DDBJ databases">
        <title>Genomic Encyclopedia of Type Strains, Phase IV (KMG-IV): sequencing the most valuable type-strain genomes for metagenomic binning, comparative biology and taxonomic classification.</title>
        <authorList>
            <person name="Goeker M."/>
        </authorList>
    </citation>
    <scope>NUCLEOTIDE SEQUENCE [LARGE SCALE GENOMIC DNA]</scope>
    <source>
        <strain evidence="1 2">DSM 25540</strain>
    </source>
</reference>
<accession>A0ABS2PG68</accession>
<comment type="caution">
    <text evidence="1">The sequence shown here is derived from an EMBL/GenBank/DDBJ whole genome shotgun (WGS) entry which is preliminary data.</text>
</comment>
<evidence type="ECO:0000313" key="2">
    <source>
        <dbReference type="Proteomes" id="UP000741863"/>
    </source>
</evidence>
<dbReference type="RefSeq" id="WP_204699216.1">
    <property type="nucleotide sequence ID" value="NZ_JAFBEC010000012.1"/>
</dbReference>
<gene>
    <name evidence="1" type="ORF">JOD17_003538</name>
</gene>
<dbReference type="Proteomes" id="UP000741863">
    <property type="component" value="Unassembled WGS sequence"/>
</dbReference>
<organism evidence="1 2">
    <name type="scientific">Geomicrobium sediminis</name>
    <dbReference type="NCBI Taxonomy" id="1347788"/>
    <lineage>
        <taxon>Bacteria</taxon>
        <taxon>Bacillati</taxon>
        <taxon>Bacillota</taxon>
        <taxon>Bacilli</taxon>
        <taxon>Bacillales</taxon>
        <taxon>Geomicrobium</taxon>
    </lineage>
</organism>
<keyword evidence="2" id="KW-1185">Reference proteome</keyword>